<proteinExistence type="predicted"/>
<organism evidence="1 2">
    <name type="scientific">Cohaesibacter marisflavi</name>
    <dbReference type="NCBI Taxonomy" id="655353"/>
    <lineage>
        <taxon>Bacteria</taxon>
        <taxon>Pseudomonadati</taxon>
        <taxon>Pseudomonadota</taxon>
        <taxon>Alphaproteobacteria</taxon>
        <taxon>Hyphomicrobiales</taxon>
        <taxon>Cohaesibacteraceae</taxon>
    </lineage>
</organism>
<protein>
    <recommendedName>
        <fullName evidence="3">Flagellar assembly protein FliH</fullName>
    </recommendedName>
</protein>
<evidence type="ECO:0000313" key="2">
    <source>
        <dbReference type="Proteomes" id="UP000199236"/>
    </source>
</evidence>
<dbReference type="EMBL" id="FOVR01000002">
    <property type="protein sequence ID" value="SFN83789.1"/>
    <property type="molecule type" value="Genomic_DNA"/>
</dbReference>
<dbReference type="OrthoDB" id="8444822at2"/>
<sequence>MTIPLKDLIPSVKDAPLEPAEVKPLGKEVKPLGKTEPTEIVFGGLDLLLPIAKQPEAPQTCAETQSDCTEAWANGLKDAELLWQEQLSLQRLKLREEFDAMKQVLAAELHRQLHGHVAEQMVEIKNELADQVAEMLQPFLAEQAHRRIVEIFSDVAEQALHDCVADSPILRGPENLLEQLSSAVDCEKLSALVGDVAPQNLQDEPTELSLKVDSCVFETRISDYLTQLEEAVQDD</sequence>
<dbReference type="STRING" id="655353.SAMN04488056_102166"/>
<gene>
    <name evidence="1" type="ORF">SAMN04488056_102166</name>
</gene>
<dbReference type="Proteomes" id="UP000199236">
    <property type="component" value="Unassembled WGS sequence"/>
</dbReference>
<evidence type="ECO:0000313" key="1">
    <source>
        <dbReference type="EMBL" id="SFN83789.1"/>
    </source>
</evidence>
<keyword evidence="2" id="KW-1185">Reference proteome</keyword>
<dbReference type="AlphaFoldDB" id="A0A1I5C9V9"/>
<dbReference type="RefSeq" id="WP_090069344.1">
    <property type="nucleotide sequence ID" value="NZ_FOVR01000002.1"/>
</dbReference>
<name>A0A1I5C9V9_9HYPH</name>
<evidence type="ECO:0008006" key="3">
    <source>
        <dbReference type="Google" id="ProtNLM"/>
    </source>
</evidence>
<reference evidence="1 2" key="1">
    <citation type="submission" date="2016-10" db="EMBL/GenBank/DDBJ databases">
        <authorList>
            <person name="de Groot N.N."/>
        </authorList>
    </citation>
    <scope>NUCLEOTIDE SEQUENCE [LARGE SCALE GENOMIC DNA]</scope>
    <source>
        <strain evidence="1 2">CGMCC 1.9157</strain>
    </source>
</reference>
<accession>A0A1I5C9V9</accession>